<keyword evidence="8 12" id="KW-1133">Transmembrane helix</keyword>
<dbReference type="EMBL" id="NIDN02000057">
    <property type="protein sequence ID" value="RLL98245.1"/>
    <property type="molecule type" value="Genomic_DNA"/>
</dbReference>
<dbReference type="CDD" id="cd03244">
    <property type="entry name" value="ABCC_MRP_domain2"/>
    <property type="match status" value="1"/>
</dbReference>
<dbReference type="Pfam" id="PF00664">
    <property type="entry name" value="ABC_membrane"/>
    <property type="match status" value="1"/>
</dbReference>
<evidence type="ECO:0000256" key="2">
    <source>
        <dbReference type="ARBA" id="ARBA00009726"/>
    </source>
</evidence>
<dbReference type="FunFam" id="3.40.50.300:FF:002145">
    <property type="entry name" value="ABC transporter (MsbA subfamily)"/>
    <property type="match status" value="1"/>
</dbReference>
<comment type="subcellular location">
    <subcellularLocation>
        <location evidence="1">Cell membrane</location>
        <topology evidence="1">Multi-pass membrane protein</topology>
    </subcellularLocation>
</comment>
<keyword evidence="6" id="KW-0547">Nucleotide-binding</keyword>
<dbReference type="PROSITE" id="PS50893">
    <property type="entry name" value="ABC_TRANSPORTER_2"/>
    <property type="match status" value="2"/>
</dbReference>
<feature type="transmembrane region" description="Helical" evidence="12">
    <location>
        <begin position="338"/>
        <end position="362"/>
    </location>
</feature>
<feature type="compositionally biased region" description="Polar residues" evidence="11">
    <location>
        <begin position="258"/>
        <end position="267"/>
    </location>
</feature>
<evidence type="ECO:0000256" key="9">
    <source>
        <dbReference type="ARBA" id="ARBA00023136"/>
    </source>
</evidence>
<dbReference type="GO" id="GO:0140359">
    <property type="term" value="F:ABC-type transporter activity"/>
    <property type="evidence" value="ECO:0007669"/>
    <property type="project" value="InterPro"/>
</dbReference>
<keyword evidence="9 12" id="KW-0472">Membrane</keyword>
<feature type="domain" description="ABC transporter" evidence="13">
    <location>
        <begin position="31"/>
        <end position="238"/>
    </location>
</feature>
<evidence type="ECO:0000313" key="15">
    <source>
        <dbReference type="EMBL" id="RLL98245.1"/>
    </source>
</evidence>
<reference evidence="15 16" key="1">
    <citation type="submission" date="2018-08" db="EMBL/GenBank/DDBJ databases">
        <title>Draft genome sequences of two Aspergillus turcosus clinical strains isolated from bronchoalveolar lavage fluid: one azole-susceptible and the other azole-resistant.</title>
        <authorList>
            <person name="Parent-Michaud M."/>
            <person name="Dufresne P.J."/>
            <person name="Fournier E."/>
            <person name="Martineau C."/>
            <person name="Moreira S."/>
            <person name="Perkins V."/>
            <person name="De Repentigny L."/>
            <person name="Dufresne S.F."/>
        </authorList>
    </citation>
    <scope>NUCLEOTIDE SEQUENCE [LARGE SCALE GENOMIC DNA]</scope>
    <source>
        <strain evidence="15">HMR AF 1038</strain>
    </source>
</reference>
<feature type="compositionally biased region" description="Polar residues" evidence="11">
    <location>
        <begin position="898"/>
        <end position="907"/>
    </location>
</feature>
<evidence type="ECO:0000256" key="11">
    <source>
        <dbReference type="SAM" id="MobiDB-lite"/>
    </source>
</evidence>
<dbReference type="GO" id="GO:0005886">
    <property type="term" value="C:plasma membrane"/>
    <property type="evidence" value="ECO:0007669"/>
    <property type="project" value="UniProtKB-SubCell"/>
</dbReference>
<evidence type="ECO:0000256" key="5">
    <source>
        <dbReference type="ARBA" id="ARBA00022692"/>
    </source>
</evidence>
<proteinExistence type="inferred from homology"/>
<feature type="transmembrane region" description="Helical" evidence="12">
    <location>
        <begin position="298"/>
        <end position="326"/>
    </location>
</feature>
<feature type="domain" description="ABC transporter" evidence="13">
    <location>
        <begin position="617"/>
        <end position="846"/>
    </location>
</feature>
<dbReference type="CDD" id="cd18604">
    <property type="entry name" value="ABC_6TM_VMR1_D2_like"/>
    <property type="match status" value="1"/>
</dbReference>
<dbReference type="InterPro" id="IPR011527">
    <property type="entry name" value="ABC1_TM_dom"/>
</dbReference>
<dbReference type="Pfam" id="PF11951">
    <property type="entry name" value="Fungal_trans_2"/>
    <property type="match status" value="1"/>
</dbReference>
<keyword evidence="4" id="KW-1003">Cell membrane</keyword>
<evidence type="ECO:0000313" key="16">
    <source>
        <dbReference type="Proteomes" id="UP000215289"/>
    </source>
</evidence>
<dbReference type="Gene3D" id="1.20.1560.10">
    <property type="entry name" value="ABC transporter type 1, transmembrane domain"/>
    <property type="match status" value="1"/>
</dbReference>
<evidence type="ECO:0000259" key="14">
    <source>
        <dbReference type="PROSITE" id="PS50929"/>
    </source>
</evidence>
<dbReference type="InterPro" id="IPR003439">
    <property type="entry name" value="ABC_transporter-like_ATP-bd"/>
</dbReference>
<dbReference type="STRING" id="1245748.A0A3R7LZT6"/>
<organism evidence="15 16">
    <name type="scientific">Aspergillus turcosus</name>
    <dbReference type="NCBI Taxonomy" id="1245748"/>
    <lineage>
        <taxon>Eukaryota</taxon>
        <taxon>Fungi</taxon>
        <taxon>Dikarya</taxon>
        <taxon>Ascomycota</taxon>
        <taxon>Pezizomycotina</taxon>
        <taxon>Eurotiomycetes</taxon>
        <taxon>Eurotiomycetidae</taxon>
        <taxon>Eurotiales</taxon>
        <taxon>Aspergillaceae</taxon>
        <taxon>Aspergillus</taxon>
        <taxon>Aspergillus subgen. Fumigati</taxon>
    </lineage>
</organism>
<keyword evidence="10" id="KW-0325">Glycoprotein</keyword>
<feature type="compositionally biased region" description="Basic and acidic residues" evidence="11">
    <location>
        <begin position="931"/>
        <end position="944"/>
    </location>
</feature>
<evidence type="ECO:0000256" key="1">
    <source>
        <dbReference type="ARBA" id="ARBA00004651"/>
    </source>
</evidence>
<dbReference type="PANTHER" id="PTHR24223:SF464">
    <property type="entry name" value="ABC-TYPE TRANSPORTER CICA"/>
    <property type="match status" value="1"/>
</dbReference>
<dbReference type="InterPro" id="IPR036640">
    <property type="entry name" value="ABC1_TM_sf"/>
</dbReference>
<sequence length="1983" mass="219672">MVSLQRLSDFMDRKTSPVVTDKAQLTMQAQRRDPQIPSSCTPQVLGEFSDTQASLDVEFSRGGLNVITGDTGSGKTLLLHSLLLGGFGKQGSIGLGKGQFEPIAYASQEPWLFRGSIRDNIVFGTAYDPKRYERVIRDCALEKDLAAFKDSDLKEVGEGGRSLSGGQRLDPGTFEWVVTECIIRSEQRNRTMIMVTNSQRVLQMADLVIHMENGRIAQVKKNLSAGNTQSVPDTGCVDCSFHDRPGASETRSAAFESTDGSDGTNPVSAEASDECANLQRVLTLPGFKYLRSFGSRPFVTLAVISAVGAQALEIGLPAWLAIWSAISVRNEEEGRDGFYLGIYTGLGSAQIAVLAISLLLLYSGAWRSSRDKHMEMISAIFGTTYTWIWSTPVGQVINRFSSDIASLDDTLFRAFRPVLETYLSIGLRILTVTSLMPLFFLPSVMLSGCAIYVGYRYRFAATAVKHLYAASLTPLHHSIAETASGLKTIRAFRAQGMLQKRFNAAVEHHVQAWNAVSDLQRWLAVRMDIFVALISCSAATLAILRPNSSAPVVGLSLTLTIGLCTALLYLVYLSSLLEVEMASYCRIENYIQELPQEVSSANLEACVEEHWPTRGLISFENFGASYALDEEEILKGINYRANPGQRTAIVGRTGSGKTSLALSLLRLTTRTRGSISIDGVDIESVPVEKLRQSTSFIPQDPTLLDGTIRFNLDFNGEYDEGYLQSVLDDVAGTRKWKLDDKVELNGRNFSQGERQLITLARAMVSKHKILIIDEGTASLDKASENRIMAVLRDRFSECTVIAITHRLHSIVDFDQVLVMGDGQVLEAGNPRHLLEGGESLFKALYLQQRINLPCEGYAQRITFKDQTNLVVARVTGRPAGKKGRSSSSKNDEHDEPNGTFTNSSSRKPTGVRGPPSPPSSESSESCSPVEPKQEDTKATFRRGPDTPTDSEYALYSEINPDQGHSTPAWPDVLHTAPDSLMVMHDGYLTPYSPISAGNVLSPRRIPFNSSLSLLGAFEFPEDYTYYEYSANGHLSGLSKVLPLSEILRSQAMSHHVYNAAMALAALTMSSFEPYSRGSINLRRHAFHHSLKAIQGLNAELSSGSTADTVSRSWNYDRILSLFATTMLLANFELQRGALLSWRSHMQGAALCLNTGYKQLMQTPAGMLLIRAFARMALLLRLYNKDYSVTSPETMPTKLSRWLDQLLKQSSHLRDRILLLVEEVTALEIQKRQEPELDSFWSSKSSELLCKLDKWRTDVPIDEVPVDDEISGAYLTISSSDDASLVRVSALVFPNAPDPCTSAVNYAAYLCTSMRARTRYLPDSGRMVPPDAERTALTICRIAAGIPPTRFGESFTHSYGMLPSVVGAYRWSTNPGLRNWVKHWLTGYRGPREGIWNVQQTLKLLATMDSLPKPGWHFVAMKVIDEPQEPSPDLDEAHSNEPFKVVLQARVRNGTSTNVFVVKPHWSTLQHIAWQVPTGNPESKTGEKFRPMCPGYAKARKFMDEGPVIKKRYGQTAKLVNKHEIQEIRREESLAHTNDSIDEQIFPSLVTKSMTRQQPAVFRDFVLTAFPRFFGLNKYRVHVPWAVYVTDVLGTNPALDAAIFCVTSVFMGRSNHDVALQKSSREMYSKALVSLGGMIRHDKIMRSRESVSTSILLSLFEAYSQTSEDSWAQHAAGAALLMSMRGPQSHLTGFDRCLYLSFRSFLAATAFIEGKPCFFEKPEWQSLIYKIRKQDMADPRADATISAIIDVTDRLFMEVVKIPGLMYRVNRYLNASPPASPSESEQLISRLYHLKEKIHGLASELRLVATMRGHRNTRGKISLIGPIPSTLPQAFSNGVLRGTKNCFKILDLLLHNLMLSRHESSSPYAIAVTPAGLGLSSSSSSPVSALESMASESFFNESRIIPFRIVSRFRDFDDAVSLPPSESPKMSPVDKWLDQVASSMGMEAFEVVIEDNADGSCSSLDVEPQFEHASALPMREKSVF</sequence>
<keyword evidence="5 12" id="KW-0812">Transmembrane</keyword>
<name>A0A3R7LZT6_9EURO</name>
<evidence type="ECO:0000256" key="10">
    <source>
        <dbReference type="ARBA" id="ARBA00023180"/>
    </source>
</evidence>
<keyword evidence="3" id="KW-0813">Transport</keyword>
<dbReference type="InterPro" id="IPR017871">
    <property type="entry name" value="ABC_transporter-like_CS"/>
</dbReference>
<feature type="transmembrane region" description="Helical" evidence="12">
    <location>
        <begin position="550"/>
        <end position="572"/>
    </location>
</feature>
<dbReference type="GO" id="GO:0005524">
    <property type="term" value="F:ATP binding"/>
    <property type="evidence" value="ECO:0007669"/>
    <property type="project" value="UniProtKB-KW"/>
</dbReference>
<dbReference type="InterPro" id="IPR050173">
    <property type="entry name" value="ABC_transporter_C-like"/>
</dbReference>
<feature type="compositionally biased region" description="Low complexity" evidence="11">
    <location>
        <begin position="919"/>
        <end position="930"/>
    </location>
</feature>
<dbReference type="PROSITE" id="PS00211">
    <property type="entry name" value="ABC_TRANSPORTER_1"/>
    <property type="match status" value="1"/>
</dbReference>
<dbReference type="PROSITE" id="PS50929">
    <property type="entry name" value="ABC_TM1F"/>
    <property type="match status" value="1"/>
</dbReference>
<accession>A0A3R7LZT6</accession>
<dbReference type="InterPro" id="IPR003593">
    <property type="entry name" value="AAA+_ATPase"/>
</dbReference>
<dbReference type="Pfam" id="PF00005">
    <property type="entry name" value="ABC_tran"/>
    <property type="match status" value="1"/>
</dbReference>
<feature type="transmembrane region" description="Helical" evidence="12">
    <location>
        <begin position="523"/>
        <end position="544"/>
    </location>
</feature>
<evidence type="ECO:0000259" key="13">
    <source>
        <dbReference type="PROSITE" id="PS50893"/>
    </source>
</evidence>
<dbReference type="GO" id="GO:0016887">
    <property type="term" value="F:ATP hydrolysis activity"/>
    <property type="evidence" value="ECO:0007669"/>
    <property type="project" value="InterPro"/>
</dbReference>
<dbReference type="Proteomes" id="UP000215289">
    <property type="component" value="Unassembled WGS sequence"/>
</dbReference>
<evidence type="ECO:0000256" key="12">
    <source>
        <dbReference type="SAM" id="Phobius"/>
    </source>
</evidence>
<comment type="similarity">
    <text evidence="2">Belongs to the ABC transporter superfamily. ABCC family. Conjugate transporter (TC 3.A.1.208) subfamily.</text>
</comment>
<evidence type="ECO:0000256" key="3">
    <source>
        <dbReference type="ARBA" id="ARBA00022448"/>
    </source>
</evidence>
<feature type="transmembrane region" description="Helical" evidence="12">
    <location>
        <begin position="425"/>
        <end position="455"/>
    </location>
</feature>
<evidence type="ECO:0000256" key="4">
    <source>
        <dbReference type="ARBA" id="ARBA00022475"/>
    </source>
</evidence>
<dbReference type="Gene3D" id="3.40.50.300">
    <property type="entry name" value="P-loop containing nucleotide triphosphate hydrolases"/>
    <property type="match status" value="3"/>
</dbReference>
<evidence type="ECO:0000256" key="7">
    <source>
        <dbReference type="ARBA" id="ARBA00022840"/>
    </source>
</evidence>
<comment type="caution">
    <text evidence="15">The sequence shown here is derived from an EMBL/GenBank/DDBJ whole genome shotgun (WGS) entry which is preliminary data.</text>
</comment>
<evidence type="ECO:0008006" key="17">
    <source>
        <dbReference type="Google" id="ProtNLM"/>
    </source>
</evidence>
<evidence type="ECO:0000256" key="6">
    <source>
        <dbReference type="ARBA" id="ARBA00022741"/>
    </source>
</evidence>
<dbReference type="InterPro" id="IPR027417">
    <property type="entry name" value="P-loop_NTPase"/>
</dbReference>
<keyword evidence="7" id="KW-0067">ATP-binding</keyword>
<dbReference type="SUPFAM" id="SSF90123">
    <property type="entry name" value="ABC transporter transmembrane region"/>
    <property type="match status" value="1"/>
</dbReference>
<keyword evidence="16" id="KW-1185">Reference proteome</keyword>
<dbReference type="SUPFAM" id="SSF52540">
    <property type="entry name" value="P-loop containing nucleoside triphosphate hydrolases"/>
    <property type="match status" value="2"/>
</dbReference>
<dbReference type="SMART" id="SM00382">
    <property type="entry name" value="AAA"/>
    <property type="match status" value="2"/>
</dbReference>
<evidence type="ECO:0000256" key="8">
    <source>
        <dbReference type="ARBA" id="ARBA00022989"/>
    </source>
</evidence>
<dbReference type="InterPro" id="IPR021858">
    <property type="entry name" value="Fun_TF"/>
</dbReference>
<gene>
    <name evidence="15" type="ORF">CFD26_106352</name>
</gene>
<protein>
    <recommendedName>
        <fullName evidence="17">ABC transporter domain-containing protein</fullName>
    </recommendedName>
</protein>
<feature type="domain" description="ABC transmembrane type-1" evidence="14">
    <location>
        <begin position="301"/>
        <end position="578"/>
    </location>
</feature>
<dbReference type="PANTHER" id="PTHR24223">
    <property type="entry name" value="ATP-BINDING CASSETTE SUB-FAMILY C"/>
    <property type="match status" value="1"/>
</dbReference>
<feature type="region of interest" description="Disordered" evidence="11">
    <location>
        <begin position="874"/>
        <end position="952"/>
    </location>
</feature>
<dbReference type="OrthoDB" id="5126878at2759"/>
<feature type="region of interest" description="Disordered" evidence="11">
    <location>
        <begin position="247"/>
        <end position="269"/>
    </location>
</feature>